<keyword evidence="7" id="KW-0539">Nucleus</keyword>
<evidence type="ECO:0000256" key="7">
    <source>
        <dbReference type="ARBA" id="ARBA00023242"/>
    </source>
</evidence>
<keyword evidence="5" id="KW-0378">Hydrolase</keyword>
<evidence type="ECO:0000256" key="2">
    <source>
        <dbReference type="ARBA" id="ARBA00022679"/>
    </source>
</evidence>
<dbReference type="Gene3D" id="3.90.70.130">
    <property type="match status" value="1"/>
</dbReference>
<feature type="region of interest" description="Disordered" evidence="8">
    <location>
        <begin position="34"/>
        <end position="63"/>
    </location>
</feature>
<comment type="subcellular location">
    <subcellularLocation>
        <location evidence="1">Nucleus</location>
    </subcellularLocation>
</comment>
<dbReference type="Pfam" id="PF07910">
    <property type="entry name" value="Peptidase_C78"/>
    <property type="match status" value="1"/>
</dbReference>
<dbReference type="Proteomes" id="UP001430584">
    <property type="component" value="Unassembled WGS sequence"/>
</dbReference>
<accession>A0ABR3CNY5</accession>
<comment type="caution">
    <text evidence="10">The sequence shown here is derived from an EMBL/GenBank/DDBJ whole genome shotgun (WGS) entry which is preliminary data.</text>
</comment>
<keyword evidence="6" id="KW-0234">DNA repair</keyword>
<evidence type="ECO:0000259" key="9">
    <source>
        <dbReference type="PROSITE" id="PS51907"/>
    </source>
</evidence>
<feature type="compositionally biased region" description="Basic residues" evidence="8">
    <location>
        <begin position="126"/>
        <end position="136"/>
    </location>
</feature>
<dbReference type="PROSITE" id="PS51907">
    <property type="entry name" value="ZF_UBZ3"/>
    <property type="match status" value="1"/>
</dbReference>
<name>A0ABR3CNY5_9PEZI</name>
<evidence type="ECO:0000313" key="10">
    <source>
        <dbReference type="EMBL" id="KAL0262264.1"/>
    </source>
</evidence>
<feature type="compositionally biased region" description="Basic residues" evidence="8">
    <location>
        <begin position="171"/>
        <end position="187"/>
    </location>
</feature>
<feature type="compositionally biased region" description="Low complexity" evidence="8">
    <location>
        <begin position="109"/>
        <end position="125"/>
    </location>
</feature>
<evidence type="ECO:0000256" key="4">
    <source>
        <dbReference type="ARBA" id="ARBA00022763"/>
    </source>
</evidence>
<protein>
    <recommendedName>
        <fullName evidence="9">UBZ3-type domain-containing protein</fullName>
    </recommendedName>
</protein>
<sequence length="647" mass="73490">MASSAEVLECPFCAYKDQDSYVLMLHVEERHTDDSPFVVREGPDEHPHHGSSSANGLREAPAEHAAVEDERWLLCPNPECGEQIPIEDLSEHLDLHFAERLFESQQEASASADHSTTSSHSSSSKKPPKKLSKMRHGTPPLSSASEHSFSVALDDSSDSSAFAPDGEGWHSIHHNSKHHRHHHHHRQSGYDDGDVKTRPRSNSEKTTLSRRMIDVLSPSSSKKLHKSKESGAPSARLGKSELGPYAYEDQMPRWLYKQIEAGPRVSVMNRIGRDGRLIKHEVVDNETPGVLPVLAQLCGIDRSVDQAYICHPSAIHIFKRPKEGGFCGYRNIQMLVSYIQGAGAQGHSQFPPGTPGILVLQDLIEQAWDMGINEISRVQTGGIKGTRKYIGTPEVQALLRSLRIDHGLQIFSDRPEAGQAHEQLLDYVESYFLEGTTREQHEKRPKVVKTHLPPIYLQQPGHSITIVGYERHKDGKRTLLVFDPMFHTSPGMFKILGRRDIRTHRPEVLQAYRRGDRQLKRHRDYELISLKAHPPLFPVWDVIEQYDDHPYVYAFFLVQSLEYDVIPEDKFPIVFPWWYYGGLFCVDDARFAQKPSTTTNYYELDRFDVKRVDHDSDTGLLGGMPPLQDRDYLNWMSLFDTIRKSAA</sequence>
<evidence type="ECO:0000313" key="11">
    <source>
        <dbReference type="Proteomes" id="UP001430584"/>
    </source>
</evidence>
<dbReference type="GeneID" id="92007788"/>
<keyword evidence="2" id="KW-0808">Transferase</keyword>
<feature type="domain" description="UBZ3-type" evidence="9">
    <location>
        <begin position="68"/>
        <end position="104"/>
    </location>
</feature>
<evidence type="ECO:0000256" key="3">
    <source>
        <dbReference type="ARBA" id="ARBA00022723"/>
    </source>
</evidence>
<feature type="compositionally biased region" description="Low complexity" evidence="8">
    <location>
        <begin position="148"/>
        <end position="163"/>
    </location>
</feature>
<dbReference type="InterPro" id="IPR012462">
    <property type="entry name" value="UFSP1/2_DUB_cat"/>
</dbReference>
<gene>
    <name evidence="10" type="ORF">SLS55_003703</name>
</gene>
<feature type="region of interest" description="Disordered" evidence="8">
    <location>
        <begin position="104"/>
        <end position="239"/>
    </location>
</feature>
<keyword evidence="4" id="KW-0227">DNA damage</keyword>
<dbReference type="Pfam" id="PF18439">
    <property type="entry name" value="zf_UBZ"/>
    <property type="match status" value="1"/>
</dbReference>
<dbReference type="RefSeq" id="XP_066635293.1">
    <property type="nucleotide sequence ID" value="XM_066775174.1"/>
</dbReference>
<feature type="compositionally biased region" description="Basic and acidic residues" evidence="8">
    <location>
        <begin position="193"/>
        <end position="203"/>
    </location>
</feature>
<reference evidence="10 11" key="1">
    <citation type="submission" date="2024-02" db="EMBL/GenBank/DDBJ databases">
        <title>De novo assembly and annotation of 12 fungi associated with fruit tree decline syndrome in Ontario, Canada.</title>
        <authorList>
            <person name="Sulman M."/>
            <person name="Ellouze W."/>
            <person name="Ilyukhin E."/>
        </authorList>
    </citation>
    <scope>NUCLEOTIDE SEQUENCE [LARGE SCALE GENOMIC DNA]</scope>
    <source>
        <strain evidence="10 11">FDS-637</strain>
    </source>
</reference>
<evidence type="ECO:0000256" key="1">
    <source>
        <dbReference type="ARBA" id="ARBA00004123"/>
    </source>
</evidence>
<organism evidence="10 11">
    <name type="scientific">Diplodia seriata</name>
    <dbReference type="NCBI Taxonomy" id="420778"/>
    <lineage>
        <taxon>Eukaryota</taxon>
        <taxon>Fungi</taxon>
        <taxon>Dikarya</taxon>
        <taxon>Ascomycota</taxon>
        <taxon>Pezizomycotina</taxon>
        <taxon>Dothideomycetes</taxon>
        <taxon>Dothideomycetes incertae sedis</taxon>
        <taxon>Botryosphaeriales</taxon>
        <taxon>Botryosphaeriaceae</taxon>
        <taxon>Diplodia</taxon>
    </lineage>
</organism>
<dbReference type="InterPro" id="IPR041298">
    <property type="entry name" value="UBZ3"/>
</dbReference>
<proteinExistence type="predicted"/>
<evidence type="ECO:0000256" key="6">
    <source>
        <dbReference type="ARBA" id="ARBA00023204"/>
    </source>
</evidence>
<keyword evidence="3" id="KW-0479">Metal-binding</keyword>
<evidence type="ECO:0000256" key="8">
    <source>
        <dbReference type="SAM" id="MobiDB-lite"/>
    </source>
</evidence>
<dbReference type="EMBL" id="JAJVCZ030000003">
    <property type="protein sequence ID" value="KAL0262264.1"/>
    <property type="molecule type" value="Genomic_DNA"/>
</dbReference>
<evidence type="ECO:0000256" key="5">
    <source>
        <dbReference type="ARBA" id="ARBA00022801"/>
    </source>
</evidence>
<keyword evidence="11" id="KW-1185">Reference proteome</keyword>